<proteinExistence type="predicted"/>
<dbReference type="PANTHER" id="PTHR38440">
    <property type="entry name" value="UPF0398 PROTEIN YPSA"/>
    <property type="match status" value="1"/>
</dbReference>
<gene>
    <name evidence="2" type="ORF">DW040_03200</name>
    <name evidence="1" type="ORF">DW272_02605</name>
</gene>
<sequence>MKMCVTGHRPNKLYGYDLTDDRWIALKEDFKQILIENKCDEAITGMALGVDTIFAYAVLELKEDGHDIKLHCAVPCRNFSGKWNIYDRVKYRNIISLADTVKLVSDEEYKPYLMQKRNEYMVDHSDKVIAVWDGSKSGTKNCIDYAKKVGKDIIFVQP</sequence>
<name>A0A414SKM2_9FIRM</name>
<dbReference type="PANTHER" id="PTHR38440:SF1">
    <property type="entry name" value="UPF0398 PROTEIN SPR0331"/>
    <property type="match status" value="1"/>
</dbReference>
<evidence type="ECO:0000313" key="1">
    <source>
        <dbReference type="EMBL" id="RHG20117.1"/>
    </source>
</evidence>
<dbReference type="Gene3D" id="3.40.50.450">
    <property type="match status" value="1"/>
</dbReference>
<reference evidence="3 4" key="1">
    <citation type="submission" date="2018-08" db="EMBL/GenBank/DDBJ databases">
        <title>A genome reference for cultivated species of the human gut microbiota.</title>
        <authorList>
            <person name="Zou Y."/>
            <person name="Xue W."/>
            <person name="Luo G."/>
        </authorList>
    </citation>
    <scope>NUCLEOTIDE SEQUENCE [LARGE SCALE GENOMIC DNA]</scope>
    <source>
        <strain evidence="2 4">AF39-4</strain>
        <strain evidence="1 3">AM22-9LB</strain>
    </source>
</reference>
<protein>
    <submittedName>
        <fullName evidence="1">DUF1273 family protein</fullName>
    </submittedName>
</protein>
<dbReference type="Pfam" id="PF06908">
    <property type="entry name" value="YpsA"/>
    <property type="match status" value="1"/>
</dbReference>
<dbReference type="EMBL" id="QROE01000001">
    <property type="protein sequence ID" value="RHK98330.1"/>
    <property type="molecule type" value="Genomic_DNA"/>
</dbReference>
<dbReference type="RefSeq" id="WP_118197439.1">
    <property type="nucleotide sequence ID" value="NZ_CABJDZ010000001.1"/>
</dbReference>
<dbReference type="InterPro" id="IPR010697">
    <property type="entry name" value="YspA"/>
</dbReference>
<evidence type="ECO:0000313" key="3">
    <source>
        <dbReference type="Proteomes" id="UP000284220"/>
    </source>
</evidence>
<organism evidence="1 3">
    <name type="scientific">Blautia obeum</name>
    <dbReference type="NCBI Taxonomy" id="40520"/>
    <lineage>
        <taxon>Bacteria</taxon>
        <taxon>Bacillati</taxon>
        <taxon>Bacillota</taxon>
        <taxon>Clostridia</taxon>
        <taxon>Lachnospirales</taxon>
        <taxon>Lachnospiraceae</taxon>
        <taxon>Blautia</taxon>
    </lineage>
</organism>
<dbReference type="EMBL" id="QRHZ01000001">
    <property type="protein sequence ID" value="RHG20117.1"/>
    <property type="molecule type" value="Genomic_DNA"/>
</dbReference>
<dbReference type="AlphaFoldDB" id="A0A414SKM2"/>
<comment type="caution">
    <text evidence="1">The sequence shown here is derived from an EMBL/GenBank/DDBJ whole genome shotgun (WGS) entry which is preliminary data.</text>
</comment>
<evidence type="ECO:0000313" key="2">
    <source>
        <dbReference type="EMBL" id="RHK98330.1"/>
    </source>
</evidence>
<dbReference type="SUPFAM" id="SSF102405">
    <property type="entry name" value="MCP/YpsA-like"/>
    <property type="match status" value="1"/>
</dbReference>
<dbReference type="Proteomes" id="UP000284220">
    <property type="component" value="Unassembled WGS sequence"/>
</dbReference>
<accession>A0A414SKM2</accession>
<dbReference type="Proteomes" id="UP000284267">
    <property type="component" value="Unassembled WGS sequence"/>
</dbReference>
<evidence type="ECO:0000313" key="4">
    <source>
        <dbReference type="Proteomes" id="UP000284267"/>
    </source>
</evidence>